<accession>A0A834H1J8</accession>
<keyword evidence="2" id="KW-0812">Transmembrane</keyword>
<feature type="transmembrane region" description="Helical" evidence="2">
    <location>
        <begin position="115"/>
        <end position="134"/>
    </location>
</feature>
<sequence>MIGRGEKEVGCENGSFDNSVVGDSGVGLRSQKLEGQDQFEGLKLRRSNNLHDLWNCRAATINPRSPLNTAPSTPPKHAHTFLNRSRPRLSPPNLSSGIYDFPSSRLASSSMVKTMLLKVGIALVLMLLALGFTAEARRPEARWLSVHFGKLPKGAPVPPSAPSRRTNSAPPKVPLPLDNLVNSRMVF</sequence>
<keyword evidence="4" id="KW-1185">Reference proteome</keyword>
<feature type="region of interest" description="Disordered" evidence="1">
    <location>
        <begin position="64"/>
        <end position="87"/>
    </location>
</feature>
<evidence type="ECO:0000313" key="3">
    <source>
        <dbReference type="EMBL" id="KAF7145306.1"/>
    </source>
</evidence>
<evidence type="ECO:0000256" key="2">
    <source>
        <dbReference type="SAM" id="Phobius"/>
    </source>
</evidence>
<dbReference type="Proteomes" id="UP000626092">
    <property type="component" value="Unassembled WGS sequence"/>
</dbReference>
<name>A0A834H1J8_RHOSS</name>
<proteinExistence type="predicted"/>
<evidence type="ECO:0000313" key="4">
    <source>
        <dbReference type="Proteomes" id="UP000626092"/>
    </source>
</evidence>
<gene>
    <name evidence="3" type="ORF">RHSIM_Rhsim04G0152400</name>
</gene>
<keyword evidence="2" id="KW-1133">Transmembrane helix</keyword>
<dbReference type="AlphaFoldDB" id="A0A834H1J8"/>
<feature type="region of interest" description="Disordered" evidence="1">
    <location>
        <begin position="154"/>
        <end position="175"/>
    </location>
</feature>
<dbReference type="OrthoDB" id="911442at2759"/>
<dbReference type="EMBL" id="WJXA01000004">
    <property type="protein sequence ID" value="KAF7145306.1"/>
    <property type="molecule type" value="Genomic_DNA"/>
</dbReference>
<keyword evidence="2" id="KW-0472">Membrane</keyword>
<organism evidence="3 4">
    <name type="scientific">Rhododendron simsii</name>
    <name type="common">Sims's rhododendron</name>
    <dbReference type="NCBI Taxonomy" id="118357"/>
    <lineage>
        <taxon>Eukaryota</taxon>
        <taxon>Viridiplantae</taxon>
        <taxon>Streptophyta</taxon>
        <taxon>Embryophyta</taxon>
        <taxon>Tracheophyta</taxon>
        <taxon>Spermatophyta</taxon>
        <taxon>Magnoliopsida</taxon>
        <taxon>eudicotyledons</taxon>
        <taxon>Gunneridae</taxon>
        <taxon>Pentapetalae</taxon>
        <taxon>asterids</taxon>
        <taxon>Ericales</taxon>
        <taxon>Ericaceae</taxon>
        <taxon>Ericoideae</taxon>
        <taxon>Rhodoreae</taxon>
        <taxon>Rhododendron</taxon>
    </lineage>
</organism>
<protein>
    <submittedName>
        <fullName evidence="3">Uncharacterized protein</fullName>
    </submittedName>
</protein>
<reference evidence="3" key="1">
    <citation type="submission" date="2019-11" db="EMBL/GenBank/DDBJ databases">
        <authorList>
            <person name="Liu Y."/>
            <person name="Hou J."/>
            <person name="Li T.-Q."/>
            <person name="Guan C.-H."/>
            <person name="Wu X."/>
            <person name="Wu H.-Z."/>
            <person name="Ling F."/>
            <person name="Zhang R."/>
            <person name="Shi X.-G."/>
            <person name="Ren J.-P."/>
            <person name="Chen E.-F."/>
            <person name="Sun J.-M."/>
        </authorList>
    </citation>
    <scope>NUCLEOTIDE SEQUENCE</scope>
    <source>
        <strain evidence="3">Adult_tree_wgs_1</strain>
        <tissue evidence="3">Leaves</tissue>
    </source>
</reference>
<evidence type="ECO:0000256" key="1">
    <source>
        <dbReference type="SAM" id="MobiDB-lite"/>
    </source>
</evidence>
<comment type="caution">
    <text evidence="3">The sequence shown here is derived from an EMBL/GenBank/DDBJ whole genome shotgun (WGS) entry which is preliminary data.</text>
</comment>